<organism evidence="1 2">
    <name type="scientific">Arabidopsis suecica</name>
    <name type="common">Swedish thale-cress</name>
    <name type="synonym">Cardaminopsis suecica</name>
    <dbReference type="NCBI Taxonomy" id="45249"/>
    <lineage>
        <taxon>Eukaryota</taxon>
        <taxon>Viridiplantae</taxon>
        <taxon>Streptophyta</taxon>
        <taxon>Embryophyta</taxon>
        <taxon>Tracheophyta</taxon>
        <taxon>Spermatophyta</taxon>
        <taxon>Magnoliopsida</taxon>
        <taxon>eudicotyledons</taxon>
        <taxon>Gunneridae</taxon>
        <taxon>Pentapetalae</taxon>
        <taxon>rosids</taxon>
        <taxon>malvids</taxon>
        <taxon>Brassicales</taxon>
        <taxon>Brassicaceae</taxon>
        <taxon>Camelineae</taxon>
        <taxon>Arabidopsis</taxon>
    </lineage>
</organism>
<gene>
    <name evidence="1" type="ORF">ISN44_As07g008240</name>
</gene>
<protein>
    <recommendedName>
        <fullName evidence="3">Disease resistance protein</fullName>
    </recommendedName>
</protein>
<comment type="caution">
    <text evidence="1">The sequence shown here is derived from an EMBL/GenBank/DDBJ whole genome shotgun (WGS) entry which is preliminary data.</text>
</comment>
<reference evidence="1 2" key="1">
    <citation type="submission" date="2020-12" db="EMBL/GenBank/DDBJ databases">
        <title>Concerted genomic and epigenomic changes stabilize Arabidopsis allopolyploids.</title>
        <authorList>
            <person name="Chen Z."/>
        </authorList>
    </citation>
    <scope>NUCLEOTIDE SEQUENCE [LARGE SCALE GENOMIC DNA]</scope>
    <source>
        <strain evidence="1">As9502</strain>
        <tissue evidence="1">Leaf</tissue>
    </source>
</reference>
<keyword evidence="2" id="KW-1185">Reference proteome</keyword>
<evidence type="ECO:0000313" key="2">
    <source>
        <dbReference type="Proteomes" id="UP000694251"/>
    </source>
</evidence>
<dbReference type="AlphaFoldDB" id="A0A8T2BRZ4"/>
<evidence type="ECO:0008006" key="3">
    <source>
        <dbReference type="Google" id="ProtNLM"/>
    </source>
</evidence>
<name>A0A8T2BRZ4_ARASU</name>
<evidence type="ECO:0000313" key="1">
    <source>
        <dbReference type="EMBL" id="KAG7588493.1"/>
    </source>
</evidence>
<dbReference type="Proteomes" id="UP000694251">
    <property type="component" value="Chromosome 7"/>
</dbReference>
<sequence>MVEELPASLMHCSRLKHVNIEGNGNPKTFLTHLPTSVTNVKLSGRRFLADDCIKGLHNLKRLILLCCDRLTSLPELPGSLKHLLAKNCKSLERLSGPLNTPNAQLDFTNCFKLDREARRAIIQQSFVNGGLSYLEEKFKVCVVISPNQNLLCLRLLYRCIVIGSSVNSTDMTFGLSSGVSSVCRLRTKHLFIFHADLPFTDPSEVNTKIMLQFSCRFQDLAITECGIQILPDETD</sequence>
<proteinExistence type="predicted"/>
<dbReference type="EMBL" id="JAEFBJ010000007">
    <property type="protein sequence ID" value="KAG7588493.1"/>
    <property type="molecule type" value="Genomic_DNA"/>
</dbReference>
<dbReference type="OrthoDB" id="1751997at2759"/>
<accession>A0A8T2BRZ4</accession>